<sequence>MNILNPNIYNTVIAIYAILAISFIVTKILEYKTKTKKQELNDRIISWLWMISIFVLAMFLNNTLGVVFLAFVSYLAFKEYISIIPTRLADRRIIFYGYLSIIPQYYFAYTQWYAMFIITIPVYLFLFLSFRQMMIGQTEGFIDNTSKVNWGAMLFIFAISHSAYLFMLKPIGDINGAMLLLYLFLLTELNDVLQFVCGKTFGKTPIVPKVSPKKTVEGLVGAVIITTTLAVLFSYLTPFSIIQAIGAGLIISLSGFIGDVVVSMIKRDVGVKDASNFIAGHGGVIDRVDSLTYTAPLFFHYIYYIFY</sequence>
<keyword evidence="1" id="KW-1133">Transmembrane helix</keyword>
<proteinExistence type="predicted"/>
<organism evidence="2">
    <name type="scientific">Sulfurovum sp. enrichment culture clone C5</name>
    <dbReference type="NCBI Taxonomy" id="497650"/>
    <lineage>
        <taxon>Bacteria</taxon>
        <taxon>Pseudomonadati</taxon>
        <taxon>Campylobacterota</taxon>
        <taxon>Epsilonproteobacteria</taxon>
        <taxon>Campylobacterales</taxon>
        <taxon>Sulfurovaceae</taxon>
        <taxon>Sulfurovum</taxon>
        <taxon>environmental samples</taxon>
    </lineage>
</organism>
<gene>
    <name evidence="2" type="ORF">BN3087_380045</name>
</gene>
<dbReference type="PANTHER" id="PTHR43535:SF1">
    <property type="entry name" value="PHOSPHATIDATE CYTIDYLYLTRANSFERASE"/>
    <property type="match status" value="1"/>
</dbReference>
<name>A0A0S4XN31_9BACT</name>
<feature type="transmembrane region" description="Helical" evidence="1">
    <location>
        <begin position="7"/>
        <end position="29"/>
    </location>
</feature>
<dbReference type="EC" id="2.7.7.41" evidence="2"/>
<dbReference type="Pfam" id="PF01148">
    <property type="entry name" value="CTP_transf_1"/>
    <property type="match status" value="1"/>
</dbReference>
<dbReference type="GO" id="GO:0004605">
    <property type="term" value="F:phosphatidate cytidylyltransferase activity"/>
    <property type="evidence" value="ECO:0007669"/>
    <property type="project" value="UniProtKB-EC"/>
</dbReference>
<dbReference type="AlphaFoldDB" id="A0A0S4XN31"/>
<feature type="transmembrane region" description="Helical" evidence="1">
    <location>
        <begin position="179"/>
        <end position="197"/>
    </location>
</feature>
<keyword evidence="2" id="KW-0548">Nucleotidyltransferase</keyword>
<evidence type="ECO:0000313" key="2">
    <source>
        <dbReference type="EMBL" id="CUV65529.1"/>
    </source>
</evidence>
<keyword evidence="2" id="KW-0808">Transferase</keyword>
<dbReference type="PANTHER" id="PTHR43535">
    <property type="entry name" value="PHOSPHATIDATE CYTIDYLYLTRANSFERASE"/>
    <property type="match status" value="1"/>
</dbReference>
<dbReference type="GO" id="GO:0009273">
    <property type="term" value="P:peptidoglycan-based cell wall biogenesis"/>
    <property type="evidence" value="ECO:0007669"/>
    <property type="project" value="TreeGrafter"/>
</dbReference>
<reference evidence="2" key="1">
    <citation type="submission" date="2015-11" db="EMBL/GenBank/DDBJ databases">
        <authorList>
            <person name="Zhang Y."/>
            <person name="Guo Z."/>
        </authorList>
    </citation>
    <scope>NUCLEOTIDE SEQUENCE</scope>
    <source>
        <strain evidence="2">BN30871</strain>
    </source>
</reference>
<feature type="transmembrane region" description="Helical" evidence="1">
    <location>
        <begin position="112"/>
        <end position="130"/>
    </location>
</feature>
<protein>
    <submittedName>
        <fullName evidence="2">Putative phosphatidate cytidylyltransferase</fullName>
        <ecNumber evidence="2">2.7.7.41</ecNumber>
    </submittedName>
</protein>
<keyword evidence="1" id="KW-0472">Membrane</keyword>
<feature type="transmembrane region" description="Helical" evidence="1">
    <location>
        <begin position="241"/>
        <end position="262"/>
    </location>
</feature>
<accession>A0A0S4XN31</accession>
<evidence type="ECO:0000256" key="1">
    <source>
        <dbReference type="SAM" id="Phobius"/>
    </source>
</evidence>
<dbReference type="EMBL" id="FAXN01000038">
    <property type="protein sequence ID" value="CUV65529.1"/>
    <property type="molecule type" value="Genomic_DNA"/>
</dbReference>
<feature type="transmembrane region" description="Helical" evidence="1">
    <location>
        <begin position="218"/>
        <end position="235"/>
    </location>
</feature>
<dbReference type="GO" id="GO:0005886">
    <property type="term" value="C:plasma membrane"/>
    <property type="evidence" value="ECO:0007669"/>
    <property type="project" value="TreeGrafter"/>
</dbReference>
<feature type="transmembrane region" description="Helical" evidence="1">
    <location>
        <begin position="150"/>
        <end position="167"/>
    </location>
</feature>
<feature type="transmembrane region" description="Helical" evidence="1">
    <location>
        <begin position="49"/>
        <end position="77"/>
    </location>
</feature>
<keyword evidence="1" id="KW-0812">Transmembrane</keyword>